<evidence type="ECO:0008006" key="7">
    <source>
        <dbReference type="Google" id="ProtNLM"/>
    </source>
</evidence>
<dbReference type="Proteomes" id="UP001231189">
    <property type="component" value="Unassembled WGS sequence"/>
</dbReference>
<evidence type="ECO:0000313" key="6">
    <source>
        <dbReference type="Proteomes" id="UP001231189"/>
    </source>
</evidence>
<dbReference type="PANTHER" id="PTHR46020:SF29">
    <property type="entry name" value="GDSL ESTERASE_LIPASE"/>
    <property type="match status" value="1"/>
</dbReference>
<dbReference type="GO" id="GO:0016788">
    <property type="term" value="F:hydrolase activity, acting on ester bonds"/>
    <property type="evidence" value="ECO:0007669"/>
    <property type="project" value="InterPro"/>
</dbReference>
<evidence type="ECO:0000313" key="5">
    <source>
        <dbReference type="EMBL" id="KAK1574035.1"/>
    </source>
</evidence>
<dbReference type="PANTHER" id="PTHR46020">
    <property type="entry name" value="OSJNBB0059K02.9 PROTEIN"/>
    <property type="match status" value="1"/>
</dbReference>
<feature type="compositionally biased region" description="Gly residues" evidence="4">
    <location>
        <begin position="1"/>
        <end position="10"/>
    </location>
</feature>
<comment type="caution">
    <text evidence="5">The sequence shown here is derived from an EMBL/GenBank/DDBJ whole genome shotgun (WGS) entry which is preliminary data.</text>
</comment>
<keyword evidence="3" id="KW-0443">Lipid metabolism</keyword>
<dbReference type="EMBL" id="JAUUTY010000851">
    <property type="protein sequence ID" value="KAK1574035.1"/>
    <property type="molecule type" value="Genomic_DNA"/>
</dbReference>
<comment type="similarity">
    <text evidence="1">Belongs to the 'GDSL' lipolytic enzyme family.</text>
</comment>
<dbReference type="InterPro" id="IPR036514">
    <property type="entry name" value="SGNH_hydro_sf"/>
</dbReference>
<keyword evidence="2" id="KW-0378">Hydrolase</keyword>
<gene>
    <name evidence="5" type="ORF">QYE76_017762</name>
</gene>
<evidence type="ECO:0000256" key="1">
    <source>
        <dbReference type="ARBA" id="ARBA00008668"/>
    </source>
</evidence>
<keyword evidence="6" id="KW-1185">Reference proteome</keyword>
<dbReference type="AlphaFoldDB" id="A0AAD8V162"/>
<proteinExistence type="inferred from homology"/>
<dbReference type="Pfam" id="PF00657">
    <property type="entry name" value="Lipase_GDSL"/>
    <property type="match status" value="1"/>
</dbReference>
<feature type="region of interest" description="Disordered" evidence="4">
    <location>
        <begin position="1"/>
        <end position="47"/>
    </location>
</feature>
<sequence>MAKQLAGGGNIIYNKPSPKLTATNPAPNPPLTQPSRTPSSAVAAAGSAAREKSLGGVAAAGALPRRCVENGDRIPPPRSMAEQASVRWATMAAALLPSAVPWRTGGAVGMGGCGLLLPSASRALRQGLVVGGGQALGLRHAIHPRLSSVRGGDLGLLPRHEGAGAAALDNAYNGYSLFAFGDSFANNGNTPETPTSDLDRKLIRSWYTPYANSYGNDDGSFTSEPQFTGRYSNYMVQSDFVAKMLGLDMAPKPHKKQGDYSCNVTGMTFATAGSGVYSVPEHVPSLTEQVDTFANLINSKLISKDRLDKSVALVAISGNDYDRVGVAMPSGLVDVSAFIRNVTSAISDSVLRLRALGVPKVLVNNLHPVGCTPAQTRASNHSGCDGAGNGGAVTHNKNLARLMEGKDGVLIVDLHSAFKSIVDHPDGEGSVYSSQFKNKLTPCCQGIDPRDLCADTRNGENLYQLCDNPKQHFYWHEMHPSQTGWAAVMALVEGPIKQFVGIA</sequence>
<protein>
    <recommendedName>
        <fullName evidence="7">GDSL esterase/lipase</fullName>
    </recommendedName>
</protein>
<organism evidence="5 6">
    <name type="scientific">Lolium multiflorum</name>
    <name type="common">Italian ryegrass</name>
    <name type="synonym">Lolium perenne subsp. multiflorum</name>
    <dbReference type="NCBI Taxonomy" id="4521"/>
    <lineage>
        <taxon>Eukaryota</taxon>
        <taxon>Viridiplantae</taxon>
        <taxon>Streptophyta</taxon>
        <taxon>Embryophyta</taxon>
        <taxon>Tracheophyta</taxon>
        <taxon>Spermatophyta</taxon>
        <taxon>Magnoliopsida</taxon>
        <taxon>Liliopsida</taxon>
        <taxon>Poales</taxon>
        <taxon>Poaceae</taxon>
        <taxon>BOP clade</taxon>
        <taxon>Pooideae</taxon>
        <taxon>Poodae</taxon>
        <taxon>Poeae</taxon>
        <taxon>Poeae Chloroplast Group 2 (Poeae type)</taxon>
        <taxon>Loliodinae</taxon>
        <taxon>Loliinae</taxon>
        <taxon>Lolium</taxon>
    </lineage>
</organism>
<dbReference type="GO" id="GO:0006629">
    <property type="term" value="P:lipid metabolic process"/>
    <property type="evidence" value="ECO:0007669"/>
    <property type="project" value="UniProtKB-KW"/>
</dbReference>
<evidence type="ECO:0000256" key="3">
    <source>
        <dbReference type="ARBA" id="ARBA00023098"/>
    </source>
</evidence>
<name>A0AAD8V162_LOLMU</name>
<reference evidence="5" key="1">
    <citation type="submission" date="2023-07" db="EMBL/GenBank/DDBJ databases">
        <title>A chromosome-level genome assembly of Lolium multiflorum.</title>
        <authorList>
            <person name="Chen Y."/>
            <person name="Copetti D."/>
            <person name="Kolliker R."/>
            <person name="Studer B."/>
        </authorList>
    </citation>
    <scope>NUCLEOTIDE SEQUENCE</scope>
    <source>
        <strain evidence="5">02402/16</strain>
        <tissue evidence="5">Leaf</tissue>
    </source>
</reference>
<dbReference type="InterPro" id="IPR001087">
    <property type="entry name" value="GDSL"/>
</dbReference>
<evidence type="ECO:0000256" key="4">
    <source>
        <dbReference type="SAM" id="MobiDB-lite"/>
    </source>
</evidence>
<accession>A0AAD8V162</accession>
<evidence type="ECO:0000256" key="2">
    <source>
        <dbReference type="ARBA" id="ARBA00022801"/>
    </source>
</evidence>
<dbReference type="Gene3D" id="3.40.50.1110">
    <property type="entry name" value="SGNH hydrolase"/>
    <property type="match status" value="1"/>
</dbReference>